<keyword evidence="4 5" id="KW-0472">Membrane</keyword>
<dbReference type="Pfam" id="PF01566">
    <property type="entry name" value="Nramp"/>
    <property type="match status" value="1"/>
</dbReference>
<feature type="transmembrane region" description="Helical" evidence="5">
    <location>
        <begin position="366"/>
        <end position="389"/>
    </location>
</feature>
<feature type="transmembrane region" description="Helical" evidence="5">
    <location>
        <begin position="143"/>
        <end position="161"/>
    </location>
</feature>
<feature type="transmembrane region" description="Helical" evidence="5">
    <location>
        <begin position="181"/>
        <end position="201"/>
    </location>
</feature>
<feature type="transmembrane region" description="Helical" evidence="5">
    <location>
        <begin position="330"/>
        <end position="354"/>
    </location>
</feature>
<gene>
    <name evidence="6" type="ORF">EU556_22185</name>
</gene>
<evidence type="ECO:0000256" key="3">
    <source>
        <dbReference type="ARBA" id="ARBA00022989"/>
    </source>
</evidence>
<feature type="transmembrane region" description="Helical" evidence="5">
    <location>
        <begin position="269"/>
        <end position="295"/>
    </location>
</feature>
<evidence type="ECO:0000256" key="5">
    <source>
        <dbReference type="SAM" id="Phobius"/>
    </source>
</evidence>
<comment type="subcellular location">
    <subcellularLocation>
        <location evidence="1">Membrane</location>
        <topology evidence="1">Multi-pass membrane protein</topology>
    </subcellularLocation>
</comment>
<dbReference type="OrthoDB" id="141480at2"/>
<proteinExistence type="predicted"/>
<evidence type="ECO:0000256" key="4">
    <source>
        <dbReference type="ARBA" id="ARBA00023136"/>
    </source>
</evidence>
<evidence type="ECO:0000256" key="2">
    <source>
        <dbReference type="ARBA" id="ARBA00022692"/>
    </source>
</evidence>
<feature type="transmembrane region" description="Helical" evidence="5">
    <location>
        <begin position="222"/>
        <end position="249"/>
    </location>
</feature>
<accession>A0A4Z0P3Y4</accession>
<dbReference type="RefSeq" id="WP_135436353.1">
    <property type="nucleotide sequence ID" value="NZ_SRLA01000005.1"/>
</dbReference>
<dbReference type="AlphaFoldDB" id="A0A4Z0P3Y4"/>
<name>A0A4Z0P3Y4_9BACT</name>
<reference evidence="6 7" key="1">
    <citation type="submission" date="2019-04" db="EMBL/GenBank/DDBJ databases">
        <authorList>
            <person name="Feng G."/>
            <person name="Zhang J."/>
            <person name="Zhu H."/>
        </authorList>
    </citation>
    <scope>NUCLEOTIDE SEQUENCE [LARGE SCALE GENOMIC DNA]</scope>
    <source>
        <strain evidence="6 7">92R-1</strain>
    </source>
</reference>
<comment type="caution">
    <text evidence="6">The sequence shown here is derived from an EMBL/GenBank/DDBJ whole genome shotgun (WGS) entry which is preliminary data.</text>
</comment>
<feature type="transmembrane region" description="Helical" evidence="5">
    <location>
        <begin position="307"/>
        <end position="324"/>
    </location>
</feature>
<feature type="transmembrane region" description="Helical" evidence="5">
    <location>
        <begin position="110"/>
        <end position="131"/>
    </location>
</feature>
<protein>
    <submittedName>
        <fullName evidence="6">Divalent metal cation transporter</fullName>
    </submittedName>
</protein>
<feature type="transmembrane region" description="Helical" evidence="5">
    <location>
        <begin position="37"/>
        <end position="57"/>
    </location>
</feature>
<dbReference type="GO" id="GO:0046873">
    <property type="term" value="F:metal ion transmembrane transporter activity"/>
    <property type="evidence" value="ECO:0007669"/>
    <property type="project" value="InterPro"/>
</dbReference>
<evidence type="ECO:0000256" key="1">
    <source>
        <dbReference type="ARBA" id="ARBA00004141"/>
    </source>
</evidence>
<keyword evidence="2 5" id="KW-0812">Transmembrane</keyword>
<dbReference type="EMBL" id="SRLA01000005">
    <property type="protein sequence ID" value="TGE04889.1"/>
    <property type="molecule type" value="Genomic_DNA"/>
</dbReference>
<dbReference type="Proteomes" id="UP000298337">
    <property type="component" value="Unassembled WGS sequence"/>
</dbReference>
<dbReference type="GO" id="GO:0016020">
    <property type="term" value="C:membrane"/>
    <property type="evidence" value="ECO:0007669"/>
    <property type="project" value="UniProtKB-SubCell"/>
</dbReference>
<keyword evidence="3 5" id="KW-1133">Transmembrane helix</keyword>
<evidence type="ECO:0000313" key="7">
    <source>
        <dbReference type="Proteomes" id="UP000298337"/>
    </source>
</evidence>
<keyword evidence="7" id="KW-1185">Reference proteome</keyword>
<dbReference type="InterPro" id="IPR001046">
    <property type="entry name" value="NRAMP_fam"/>
</dbReference>
<organism evidence="6 7">
    <name type="scientific">Hymenobacter fodinae</name>
    <dbReference type="NCBI Taxonomy" id="2510796"/>
    <lineage>
        <taxon>Bacteria</taxon>
        <taxon>Pseudomonadati</taxon>
        <taxon>Bacteroidota</taxon>
        <taxon>Cytophagia</taxon>
        <taxon>Cytophagales</taxon>
        <taxon>Hymenobacteraceae</taxon>
        <taxon>Hymenobacter</taxon>
    </lineage>
</organism>
<evidence type="ECO:0000313" key="6">
    <source>
        <dbReference type="EMBL" id="TGE04889.1"/>
    </source>
</evidence>
<feature type="transmembrane region" description="Helical" evidence="5">
    <location>
        <begin position="77"/>
        <end position="98"/>
    </location>
</feature>
<sequence>MRPTRNWGVLLGAAFLMATSAVGPGFLTQTTVFTQSLGASFGFVILTSILMDIGVQLNIWRVIAMSEMRAPDIANRVLPGLGGFISALIVAGGLAFNIGNVGGAGLGLEVLTGLPVTVCAGLAAAMAIAIFLVREAGPLMDRFAQLMGLVMIGAIIYVAVTTHPPAAEAALRTIAPDTIDFTAIITLVGGTVGGYITFSGGHRLLDAGVKGPAALSQVTQSAIMGVSVASLIRVLLFLATLGVVGQGLAINADNPTASVFQLAAGQVGYKLFGVVMFAAAITSIIGSAYTSISFLKSMLPRVAEHENSWIIGFIALSTVVFVTIGKPVALLVWAGALNGFILPITLGTLLVAAYRPSVVGTAYRHPLWLAAFGLLVVLLMTWMSGTVLVQQVAGLFA</sequence>